<comment type="caution">
    <text evidence="1">The sequence shown here is derived from an EMBL/GenBank/DDBJ whole genome shotgun (WGS) entry which is preliminary data.</text>
</comment>
<sequence>MTMVTYGMVQKIANEASGIVDETIRFHAVFVNPAEQVKKGLFVPLEDAAETLKTAIEHGAIASFWPIGEPLPRYIPNQFPLFFVPSPLAAAAALLERYLREGGRGTEFSFSFPEEGEEYVPADEAIPLRLAELQKRWLDARQAKGCDDSCQNK</sequence>
<proteinExistence type="predicted"/>
<name>A0A3L7DGE9_GEOSE</name>
<dbReference type="AlphaFoldDB" id="A0A3L7DGE9"/>
<organism evidence="1 2">
    <name type="scientific">Geobacillus stearothermophilus</name>
    <name type="common">Bacillus stearothermophilus</name>
    <dbReference type="NCBI Taxonomy" id="1422"/>
    <lineage>
        <taxon>Bacteria</taxon>
        <taxon>Bacillati</taxon>
        <taxon>Bacillota</taxon>
        <taxon>Bacilli</taxon>
        <taxon>Bacillales</taxon>
        <taxon>Anoxybacillaceae</taxon>
        <taxon>Geobacillus</taxon>
    </lineage>
</organism>
<dbReference type="Proteomes" id="UP000266922">
    <property type="component" value="Unassembled WGS sequence"/>
</dbReference>
<accession>A0A3L7DGE9</accession>
<evidence type="ECO:0000313" key="2">
    <source>
        <dbReference type="Proteomes" id="UP000266922"/>
    </source>
</evidence>
<protein>
    <submittedName>
        <fullName evidence="1">Uncharacterized protein</fullName>
    </submittedName>
</protein>
<evidence type="ECO:0000313" key="1">
    <source>
        <dbReference type="EMBL" id="RLQ15363.1"/>
    </source>
</evidence>
<dbReference type="EMBL" id="RCTJ01000001">
    <property type="protein sequence ID" value="RLQ15363.1"/>
    <property type="molecule type" value="Genomic_DNA"/>
</dbReference>
<reference evidence="1 2" key="1">
    <citation type="submission" date="2018-10" db="EMBL/GenBank/DDBJ databases">
        <title>Geobacillus stearothermophilus in processing lines of powdered infant formula.</title>
        <authorList>
            <person name="Rhee M.S."/>
            <person name="Choi I.-G."/>
            <person name="Cho T.J."/>
            <person name="Park B."/>
        </authorList>
    </citation>
    <scope>NUCLEOTIDE SEQUENCE [LARGE SCALE GENOMIC DNA]</scope>
    <source>
        <strain evidence="1 2">FHS-PPGT130</strain>
    </source>
</reference>
<dbReference type="RefSeq" id="WP_033016154.1">
    <property type="nucleotide sequence ID" value="NZ_CBCSGJ010000009.1"/>
</dbReference>
<gene>
    <name evidence="1" type="ORF">D9548_00880</name>
</gene>